<accession>A0A840KKG0</accession>
<comment type="caution">
    <text evidence="1">The sequence shown here is derived from an EMBL/GenBank/DDBJ whole genome shotgun (WGS) entry which is preliminary data.</text>
</comment>
<dbReference type="AlphaFoldDB" id="A0A840KKG0"/>
<evidence type="ECO:0000313" key="1">
    <source>
        <dbReference type="EMBL" id="MBB4808144.1"/>
    </source>
</evidence>
<sequence length="52" mass="6380">MPEEVIFRDVLAFEKFYIELKPKSSSVNYHSENFKPRLNMINIKFLWFKIKI</sequence>
<dbReference type="Proteomes" id="UP000592180">
    <property type="component" value="Unassembled WGS sequence"/>
</dbReference>
<name>A0A840KKG0_9FLAO</name>
<reference evidence="1 2" key="1">
    <citation type="submission" date="2020-08" db="EMBL/GenBank/DDBJ databases">
        <title>Functional genomics of gut bacteria from endangered species of beetles.</title>
        <authorList>
            <person name="Carlos-Shanley C."/>
        </authorList>
    </citation>
    <scope>NUCLEOTIDE SEQUENCE [LARGE SCALE GENOMIC DNA]</scope>
    <source>
        <strain evidence="1 2">S00151</strain>
    </source>
</reference>
<protein>
    <submittedName>
        <fullName evidence="1">Uncharacterized protein</fullName>
    </submittedName>
</protein>
<proteinExistence type="predicted"/>
<evidence type="ECO:0000313" key="2">
    <source>
        <dbReference type="Proteomes" id="UP000592180"/>
    </source>
</evidence>
<dbReference type="EMBL" id="JACHLE010000007">
    <property type="protein sequence ID" value="MBB4808144.1"/>
    <property type="molecule type" value="Genomic_DNA"/>
</dbReference>
<organism evidence="1 2">
    <name type="scientific">Chryseobacterium defluvii</name>
    <dbReference type="NCBI Taxonomy" id="160396"/>
    <lineage>
        <taxon>Bacteria</taxon>
        <taxon>Pseudomonadati</taxon>
        <taxon>Bacteroidota</taxon>
        <taxon>Flavobacteriia</taxon>
        <taxon>Flavobacteriales</taxon>
        <taxon>Weeksellaceae</taxon>
        <taxon>Chryseobacterium group</taxon>
        <taxon>Chryseobacterium</taxon>
    </lineage>
</organism>
<gene>
    <name evidence="1" type="ORF">HNP38_003484</name>
</gene>
<keyword evidence="2" id="KW-1185">Reference proteome</keyword>